<comment type="similarity">
    <text evidence="6">Belongs to the NapF family.</text>
</comment>
<feature type="binding site" evidence="6">
    <location>
        <position position="41"/>
    </location>
    <ligand>
        <name>[4Fe-4S] cluster</name>
        <dbReference type="ChEBI" id="CHEBI:49883"/>
        <label>1</label>
    </ligand>
</feature>
<feature type="domain" description="4Fe-4S ferredoxin-type" evidence="7">
    <location>
        <begin position="56"/>
        <end position="87"/>
    </location>
</feature>
<feature type="binding site" evidence="6">
    <location>
        <position position="45"/>
    </location>
    <ligand>
        <name>[4Fe-4S] cluster</name>
        <dbReference type="ChEBI" id="CHEBI:49883"/>
        <label>1</label>
    </ligand>
</feature>
<feature type="binding site" evidence="6">
    <location>
        <position position="139"/>
    </location>
    <ligand>
        <name>[4Fe-4S] cluster</name>
        <dbReference type="ChEBI" id="CHEBI:49883"/>
        <label>3</label>
    </ligand>
</feature>
<feature type="binding site" evidence="6">
    <location>
        <position position="77"/>
    </location>
    <ligand>
        <name>[4Fe-4S] cluster</name>
        <dbReference type="ChEBI" id="CHEBI:49883"/>
        <label>2</label>
    </ligand>
</feature>
<evidence type="ECO:0000259" key="7">
    <source>
        <dbReference type="PROSITE" id="PS51379"/>
    </source>
</evidence>
<feature type="binding site" evidence="6">
    <location>
        <position position="35"/>
    </location>
    <ligand>
        <name>[4Fe-4S] cluster</name>
        <dbReference type="ChEBI" id="CHEBI:49883"/>
        <label>1</label>
    </ligand>
</feature>
<dbReference type="Gene3D" id="3.30.70.20">
    <property type="match status" value="2"/>
</dbReference>
<evidence type="ECO:0000256" key="3">
    <source>
        <dbReference type="ARBA" id="ARBA00022737"/>
    </source>
</evidence>
<keyword evidence="1 6" id="KW-0004">4Fe-4S</keyword>
<dbReference type="InterPro" id="IPR017900">
    <property type="entry name" value="4Fe4S_Fe_S_CS"/>
</dbReference>
<name>A0ABY5LNW7_9VIBR</name>
<dbReference type="RefSeq" id="WP_257086252.1">
    <property type="nucleotide sequence ID" value="NZ_CP102097.1"/>
</dbReference>
<feature type="binding site" evidence="6">
    <location>
        <position position="70"/>
    </location>
    <ligand>
        <name>[4Fe-4S] cluster</name>
        <dbReference type="ChEBI" id="CHEBI:49883"/>
        <label>2</label>
    </ligand>
</feature>
<keyword evidence="4 6" id="KW-0408">Iron</keyword>
<keyword evidence="9" id="KW-1185">Reference proteome</keyword>
<feature type="binding site" evidence="6">
    <location>
        <position position="145"/>
    </location>
    <ligand>
        <name>[4Fe-4S] cluster</name>
        <dbReference type="ChEBI" id="CHEBI:49883"/>
        <label>3</label>
    </ligand>
</feature>
<keyword evidence="5 6" id="KW-0411">Iron-sulfur</keyword>
<comment type="function">
    <text evidence="6">Could be involved in the maturation of NapA, the catalytic subunit of the periplasmic nitrate reductase, before its export into the periplasm.</text>
</comment>
<organism evidence="8 9">
    <name type="scientific">Vibrio japonicus</name>
    <dbReference type="NCBI Taxonomy" id="1824638"/>
    <lineage>
        <taxon>Bacteria</taxon>
        <taxon>Pseudomonadati</taxon>
        <taxon>Pseudomonadota</taxon>
        <taxon>Gammaproteobacteria</taxon>
        <taxon>Vibrionales</taxon>
        <taxon>Vibrionaceae</taxon>
        <taxon>Vibrio</taxon>
    </lineage>
</organism>
<evidence type="ECO:0000256" key="6">
    <source>
        <dbReference type="HAMAP-Rule" id="MF_02201"/>
    </source>
</evidence>
<feature type="binding site" evidence="6">
    <location>
        <position position="73"/>
    </location>
    <ligand>
        <name>[4Fe-4S] cluster</name>
        <dbReference type="ChEBI" id="CHEBI:49883"/>
        <label>2</label>
    </ligand>
</feature>
<dbReference type="PROSITE" id="PS51379">
    <property type="entry name" value="4FE4S_FER_2"/>
    <property type="match status" value="3"/>
</dbReference>
<feature type="binding site" evidence="6">
    <location>
        <position position="67"/>
    </location>
    <ligand>
        <name>[4Fe-4S] cluster</name>
        <dbReference type="ChEBI" id="CHEBI:49883"/>
        <label>2</label>
    </ligand>
</feature>
<keyword evidence="3 6" id="KW-0677">Repeat</keyword>
<dbReference type="SUPFAM" id="SSF54862">
    <property type="entry name" value="4Fe-4S ferredoxins"/>
    <property type="match status" value="1"/>
</dbReference>
<proteinExistence type="inferred from homology"/>
<keyword evidence="2 6" id="KW-0479">Metal-binding</keyword>
<dbReference type="Proteomes" id="UP001058602">
    <property type="component" value="Chromosome 2"/>
</dbReference>
<evidence type="ECO:0000256" key="4">
    <source>
        <dbReference type="ARBA" id="ARBA00023004"/>
    </source>
</evidence>
<evidence type="ECO:0000256" key="1">
    <source>
        <dbReference type="ARBA" id="ARBA00022485"/>
    </source>
</evidence>
<dbReference type="PANTHER" id="PTHR24960">
    <property type="entry name" value="PHOTOSYSTEM I IRON-SULFUR CENTER-RELATED"/>
    <property type="match status" value="1"/>
</dbReference>
<dbReference type="EMBL" id="CP102097">
    <property type="protein sequence ID" value="UUM32586.1"/>
    <property type="molecule type" value="Genomic_DNA"/>
</dbReference>
<evidence type="ECO:0000256" key="2">
    <source>
        <dbReference type="ARBA" id="ARBA00022723"/>
    </source>
</evidence>
<feature type="binding site" evidence="6">
    <location>
        <position position="38"/>
    </location>
    <ligand>
        <name>[4Fe-4S] cluster</name>
        <dbReference type="ChEBI" id="CHEBI:49883"/>
        <label>1</label>
    </ligand>
</feature>
<evidence type="ECO:0000256" key="5">
    <source>
        <dbReference type="ARBA" id="ARBA00023014"/>
    </source>
</evidence>
<sequence>MVDISKRRFFTRNQMDESTIRLPWLAEPERFIDLCTRCGKCAGNCETKIITKGDGGFPTVDFGVDECTFCYRCAEACPEPLFLSKEEKPWDAKATINGSCLANNNVECRSCGDTCDTMAITFKLEIGKVAQPNIDIDECTGCGACVSVCPTSSINVSNLQINGR</sequence>
<dbReference type="HAMAP" id="MF_02201">
    <property type="entry name" value="NapF"/>
    <property type="match status" value="1"/>
</dbReference>
<keyword evidence="6" id="KW-0963">Cytoplasm</keyword>
<dbReference type="PANTHER" id="PTHR24960:SF46">
    <property type="entry name" value="FERREDOXIN-TYPE PROTEIN NAPF"/>
    <property type="match status" value="1"/>
</dbReference>
<evidence type="ECO:0000313" key="9">
    <source>
        <dbReference type="Proteomes" id="UP001058602"/>
    </source>
</evidence>
<feature type="domain" description="4Fe-4S ferredoxin-type" evidence="7">
    <location>
        <begin position="26"/>
        <end position="55"/>
    </location>
</feature>
<reference evidence="8" key="1">
    <citation type="submission" date="2022-07" db="EMBL/GenBank/DDBJ databases">
        <title>Complete genome of Vibrio japonicus strain JCM 31412T and phylogenomic assessment of the Nereis clade of the genus Vibrio.</title>
        <authorList>
            <person name="Shlafstein M.D."/>
            <person name="Emsley S.A."/>
            <person name="Ushijima B."/>
            <person name="Videau P."/>
            <person name="Saw J.H."/>
        </authorList>
    </citation>
    <scope>NUCLEOTIDE SEQUENCE</scope>
    <source>
        <strain evidence="8">JCM 31412</strain>
    </source>
</reference>
<protein>
    <recommendedName>
        <fullName evidence="6">Ferredoxin-type protein NapF</fullName>
    </recommendedName>
</protein>
<dbReference type="InterPro" id="IPR050157">
    <property type="entry name" value="PSI_iron-sulfur_center"/>
</dbReference>
<dbReference type="Pfam" id="PF12838">
    <property type="entry name" value="Fer4_7"/>
    <property type="match status" value="2"/>
</dbReference>
<accession>A0ABY5LNW7</accession>
<feature type="binding site" evidence="6">
    <location>
        <position position="149"/>
    </location>
    <ligand>
        <name>[4Fe-4S] cluster</name>
        <dbReference type="ChEBI" id="CHEBI:49883"/>
        <label>3</label>
    </ligand>
</feature>
<dbReference type="NCBIfam" id="TIGR00402">
    <property type="entry name" value="napF"/>
    <property type="match status" value="1"/>
</dbReference>
<comment type="subcellular location">
    <subcellularLocation>
        <location evidence="6">Cytoplasm</location>
    </subcellularLocation>
</comment>
<dbReference type="PROSITE" id="PS00198">
    <property type="entry name" value="4FE4S_FER_1"/>
    <property type="match status" value="1"/>
</dbReference>
<dbReference type="InterPro" id="IPR017896">
    <property type="entry name" value="4Fe4S_Fe-S-bd"/>
</dbReference>
<dbReference type="InterPro" id="IPR004496">
    <property type="entry name" value="NapF"/>
</dbReference>
<comment type="subunit">
    <text evidence="6">Interacts with the cytoplasmic NapA precursor.</text>
</comment>
<evidence type="ECO:0000313" key="8">
    <source>
        <dbReference type="EMBL" id="UUM32586.1"/>
    </source>
</evidence>
<feature type="binding site" evidence="6">
    <location>
        <position position="142"/>
    </location>
    <ligand>
        <name>[4Fe-4S] cluster</name>
        <dbReference type="ChEBI" id="CHEBI:49883"/>
        <label>3</label>
    </ligand>
</feature>
<feature type="domain" description="4Fe-4S ferredoxin-type" evidence="7">
    <location>
        <begin position="130"/>
        <end position="159"/>
    </location>
</feature>
<comment type="cofactor">
    <cofactor evidence="6">
        <name>[4Fe-4S] cluster</name>
        <dbReference type="ChEBI" id="CHEBI:49883"/>
    </cofactor>
</comment>
<gene>
    <name evidence="6 8" type="primary">napF</name>
    <name evidence="8" type="ORF">NP165_13520</name>
</gene>
<dbReference type="CDD" id="cd10564">
    <property type="entry name" value="NapF_like"/>
    <property type="match status" value="1"/>
</dbReference>